<sequence length="311" mass="34808">MHSTFLIRNGLSEFLTINSTPENSLKMSLDSLSTIAKNDDGINNSSMLKNGIDLLCQNKVGIVLVMSGINSPTEKSIDELQNFLLDNEMFRKIDGRQVSLPLVVISPVNEVQIYEKYFSDHNYFGLDKEKVRFLEEAKLPVVSKSLDEEQETHKILLRSPCEIVESPVGSGGVIDLLSTKKNLGNFSKWGIEYVEVCSLSGIRSIGQIMLLGLTSSRGVDLGIIYLEKSSEEEFNIILSMKYLTEQQVEKVESNESISTTSVACEHMEVVDNKWVSIHPNLPNSIHFHSSIYNRLLGACDTDRMCVLHITD</sequence>
<keyword evidence="2" id="KW-1185">Reference proteome</keyword>
<dbReference type="OrthoDB" id="532420at2759"/>
<dbReference type="STRING" id="29655.A0A0K9P566"/>
<dbReference type="SUPFAM" id="SSF53448">
    <property type="entry name" value="Nucleotide-diphospho-sugar transferases"/>
    <property type="match status" value="1"/>
</dbReference>
<dbReference type="GO" id="GO:0003977">
    <property type="term" value="F:UDP-N-acetylglucosamine diphosphorylase activity"/>
    <property type="evidence" value="ECO:0000318"/>
    <property type="project" value="GO_Central"/>
</dbReference>
<reference evidence="2" key="1">
    <citation type="journal article" date="2016" name="Nature">
        <title>The genome of the seagrass Zostera marina reveals angiosperm adaptation to the sea.</title>
        <authorList>
            <person name="Olsen J.L."/>
            <person name="Rouze P."/>
            <person name="Verhelst B."/>
            <person name="Lin Y.-C."/>
            <person name="Bayer T."/>
            <person name="Collen J."/>
            <person name="Dattolo E."/>
            <person name="De Paoli E."/>
            <person name="Dittami S."/>
            <person name="Maumus F."/>
            <person name="Michel G."/>
            <person name="Kersting A."/>
            <person name="Lauritano C."/>
            <person name="Lohaus R."/>
            <person name="Toepel M."/>
            <person name="Tonon T."/>
            <person name="Vanneste K."/>
            <person name="Amirebrahimi M."/>
            <person name="Brakel J."/>
            <person name="Bostroem C."/>
            <person name="Chovatia M."/>
            <person name="Grimwood J."/>
            <person name="Jenkins J.W."/>
            <person name="Jueterbock A."/>
            <person name="Mraz A."/>
            <person name="Stam W.T."/>
            <person name="Tice H."/>
            <person name="Bornberg-Bauer E."/>
            <person name="Green P.J."/>
            <person name="Pearson G.A."/>
            <person name="Procaccini G."/>
            <person name="Duarte C.M."/>
            <person name="Schmutz J."/>
            <person name="Reusch T.B.H."/>
            <person name="Van de Peer Y."/>
        </authorList>
    </citation>
    <scope>NUCLEOTIDE SEQUENCE [LARGE SCALE GENOMIC DNA]</scope>
    <source>
        <strain evidence="2">cv. Finnish</strain>
    </source>
</reference>
<evidence type="ECO:0000313" key="2">
    <source>
        <dbReference type="Proteomes" id="UP000036987"/>
    </source>
</evidence>
<proteinExistence type="predicted"/>
<dbReference type="GO" id="GO:0006048">
    <property type="term" value="P:UDP-N-acetylglucosamine biosynthetic process"/>
    <property type="evidence" value="ECO:0000318"/>
    <property type="project" value="GO_Central"/>
</dbReference>
<comment type="caution">
    <text evidence="1">The sequence shown here is derived from an EMBL/GenBank/DDBJ whole genome shotgun (WGS) entry which is preliminary data.</text>
</comment>
<dbReference type="PANTHER" id="PTHR11952:SF10">
    <property type="entry name" value="16S RRNA PROCESSING PROTEIN RIMM FAMILY"/>
    <property type="match status" value="1"/>
</dbReference>
<dbReference type="PANTHER" id="PTHR11952">
    <property type="entry name" value="UDP- GLUCOSE PYROPHOSPHORYLASE"/>
    <property type="match status" value="1"/>
</dbReference>
<accession>A0A0K9P566</accession>
<organism evidence="1 2">
    <name type="scientific">Zostera marina</name>
    <name type="common">Eelgrass</name>
    <dbReference type="NCBI Taxonomy" id="29655"/>
    <lineage>
        <taxon>Eukaryota</taxon>
        <taxon>Viridiplantae</taxon>
        <taxon>Streptophyta</taxon>
        <taxon>Embryophyta</taxon>
        <taxon>Tracheophyta</taxon>
        <taxon>Spermatophyta</taxon>
        <taxon>Magnoliopsida</taxon>
        <taxon>Liliopsida</taxon>
        <taxon>Zosteraceae</taxon>
        <taxon>Zostera</taxon>
    </lineage>
</organism>
<dbReference type="Gene3D" id="3.90.550.10">
    <property type="entry name" value="Spore Coat Polysaccharide Biosynthesis Protein SpsA, Chain A"/>
    <property type="match status" value="1"/>
</dbReference>
<dbReference type="InterPro" id="IPR029044">
    <property type="entry name" value="Nucleotide-diphossugar_trans"/>
</dbReference>
<name>A0A0K9P566_ZOSMR</name>
<dbReference type="InterPro" id="IPR039741">
    <property type="entry name" value="UDP-sugar_pyrophosphorylase"/>
</dbReference>
<gene>
    <name evidence="1" type="ORF">ZOSMA_37G00510</name>
</gene>
<protein>
    <submittedName>
        <fullName evidence="1">Uncharacterized protein</fullName>
    </submittedName>
</protein>
<evidence type="ECO:0000313" key="1">
    <source>
        <dbReference type="EMBL" id="KMZ64171.1"/>
    </source>
</evidence>
<dbReference type="EMBL" id="LFYR01001173">
    <property type="protein sequence ID" value="KMZ64171.1"/>
    <property type="molecule type" value="Genomic_DNA"/>
</dbReference>
<dbReference type="Proteomes" id="UP000036987">
    <property type="component" value="Unassembled WGS sequence"/>
</dbReference>
<dbReference type="AlphaFoldDB" id="A0A0K9P566"/>